<feature type="compositionally biased region" description="Basic and acidic residues" evidence="1">
    <location>
        <begin position="136"/>
        <end position="155"/>
    </location>
</feature>
<protein>
    <submittedName>
        <fullName evidence="2">Uncharacterized protein</fullName>
    </submittedName>
</protein>
<evidence type="ECO:0000256" key="1">
    <source>
        <dbReference type="SAM" id="MobiDB-lite"/>
    </source>
</evidence>
<evidence type="ECO:0000313" key="2">
    <source>
        <dbReference type="EMBL" id="KJA28112.1"/>
    </source>
</evidence>
<proteinExistence type="predicted"/>
<feature type="region of interest" description="Disordered" evidence="1">
    <location>
        <begin position="276"/>
        <end position="295"/>
    </location>
</feature>
<dbReference type="EMBL" id="KN817522">
    <property type="protein sequence ID" value="KJA28112.1"/>
    <property type="molecule type" value="Genomic_DNA"/>
</dbReference>
<feature type="compositionally biased region" description="Pro residues" evidence="1">
    <location>
        <begin position="166"/>
        <end position="176"/>
    </location>
</feature>
<feature type="region of interest" description="Disordered" evidence="1">
    <location>
        <begin position="1"/>
        <end position="22"/>
    </location>
</feature>
<sequence>MEGRPVNRWTRRTLPGARPATDACTPAFYAESEPPRENARAKLPAARTRRPACLPGFAHAGAPCSVRGDGVRRAPPCARRDSAGRARALLPFRAGAAALASAEARRVARQRLRQPRIPEWAPPGAYFTRSRRRAGGRVDQREGARRGRRETDAHGLRPHRLNSIAPPDPPNLPPSPGGASLLSRLRPRLPARFARDGARALICPNRELSRTCRPGGHDPAPALPFWRAGARIWAGGDAFGLMKRATRPCVSGIRDCGWCMDLLLTGVERYLVAERGRPQAHPGRSRSDAGGGGAASVLAPAHAARYPPPPTDEGISLQTHREVDARRAIECRSPADLLRRARSGACCAGAHAALYAQGNWCFAASPLVFGDPQAIVCCAIDCALLVARLLDALGHVGSPGALRWRSSPRTAGSLT</sequence>
<dbReference type="AlphaFoldDB" id="A0A0D2LK77"/>
<gene>
    <name evidence="2" type="ORF">HYPSUDRAFT_197646</name>
</gene>
<reference evidence="3" key="1">
    <citation type="submission" date="2014-04" db="EMBL/GenBank/DDBJ databases">
        <title>Evolutionary Origins and Diversification of the Mycorrhizal Mutualists.</title>
        <authorList>
            <consortium name="DOE Joint Genome Institute"/>
            <consortium name="Mycorrhizal Genomics Consortium"/>
            <person name="Kohler A."/>
            <person name="Kuo A."/>
            <person name="Nagy L.G."/>
            <person name="Floudas D."/>
            <person name="Copeland A."/>
            <person name="Barry K.W."/>
            <person name="Cichocki N."/>
            <person name="Veneault-Fourrey C."/>
            <person name="LaButti K."/>
            <person name="Lindquist E.A."/>
            <person name="Lipzen A."/>
            <person name="Lundell T."/>
            <person name="Morin E."/>
            <person name="Murat C."/>
            <person name="Riley R."/>
            <person name="Ohm R."/>
            <person name="Sun H."/>
            <person name="Tunlid A."/>
            <person name="Henrissat B."/>
            <person name="Grigoriev I.V."/>
            <person name="Hibbett D.S."/>
            <person name="Martin F."/>
        </authorList>
    </citation>
    <scope>NUCLEOTIDE SEQUENCE [LARGE SCALE GENOMIC DNA]</scope>
    <source>
        <strain evidence="3">FD-334 SS-4</strain>
    </source>
</reference>
<organism evidence="2 3">
    <name type="scientific">Hypholoma sublateritium (strain FD-334 SS-4)</name>
    <dbReference type="NCBI Taxonomy" id="945553"/>
    <lineage>
        <taxon>Eukaryota</taxon>
        <taxon>Fungi</taxon>
        <taxon>Dikarya</taxon>
        <taxon>Basidiomycota</taxon>
        <taxon>Agaricomycotina</taxon>
        <taxon>Agaricomycetes</taxon>
        <taxon>Agaricomycetidae</taxon>
        <taxon>Agaricales</taxon>
        <taxon>Agaricineae</taxon>
        <taxon>Strophariaceae</taxon>
        <taxon>Hypholoma</taxon>
    </lineage>
</organism>
<name>A0A0D2LK77_HYPSF</name>
<feature type="region of interest" description="Disordered" evidence="1">
    <location>
        <begin position="118"/>
        <end position="181"/>
    </location>
</feature>
<accession>A0A0D2LK77</accession>
<evidence type="ECO:0000313" key="3">
    <source>
        <dbReference type="Proteomes" id="UP000054270"/>
    </source>
</evidence>
<dbReference type="Proteomes" id="UP000054270">
    <property type="component" value="Unassembled WGS sequence"/>
</dbReference>
<keyword evidence="3" id="KW-1185">Reference proteome</keyword>